<dbReference type="PROSITE" id="PS51257">
    <property type="entry name" value="PROKAR_LIPOPROTEIN"/>
    <property type="match status" value="1"/>
</dbReference>
<proteinExistence type="predicted"/>
<organism evidence="2 3">
    <name type="scientific">Streptomyces indicus</name>
    <dbReference type="NCBI Taxonomy" id="417292"/>
    <lineage>
        <taxon>Bacteria</taxon>
        <taxon>Bacillati</taxon>
        <taxon>Actinomycetota</taxon>
        <taxon>Actinomycetes</taxon>
        <taxon>Kitasatosporales</taxon>
        <taxon>Streptomycetaceae</taxon>
        <taxon>Streptomyces</taxon>
    </lineage>
</organism>
<reference evidence="2 3" key="1">
    <citation type="submission" date="2016-10" db="EMBL/GenBank/DDBJ databases">
        <authorList>
            <person name="de Groot N.N."/>
        </authorList>
    </citation>
    <scope>NUCLEOTIDE SEQUENCE [LARGE SCALE GENOMIC DNA]</scope>
    <source>
        <strain evidence="2 3">CGMCC 4.5727</strain>
    </source>
</reference>
<evidence type="ECO:0000313" key="3">
    <source>
        <dbReference type="Proteomes" id="UP000199155"/>
    </source>
</evidence>
<keyword evidence="3" id="KW-1185">Reference proteome</keyword>
<feature type="chain" id="PRO_5039302311" description="Lipoprotein" evidence="1">
    <location>
        <begin position="21"/>
        <end position="288"/>
    </location>
</feature>
<evidence type="ECO:0000313" key="2">
    <source>
        <dbReference type="EMBL" id="SDK17434.1"/>
    </source>
</evidence>
<dbReference type="OrthoDB" id="4307068at2"/>
<evidence type="ECO:0008006" key="4">
    <source>
        <dbReference type="Google" id="ProtNLM"/>
    </source>
</evidence>
<keyword evidence="1" id="KW-0732">Signal</keyword>
<dbReference type="EMBL" id="FNFF01000005">
    <property type="protein sequence ID" value="SDK17434.1"/>
    <property type="molecule type" value="Genomic_DNA"/>
</dbReference>
<dbReference type="AlphaFoldDB" id="A0A1G8ZS60"/>
<name>A0A1G8ZS60_9ACTN</name>
<sequence>MRTRQLLGALTLLLALAACGEDATVSTPPPSGGGAEQQRAQEVADAWRGSDAARQWREGFFPLDEMIWTPQDAWHSAQDKSAYGDGRFEVAGALPDETGKGGITWEGGAEPLDVEVLSARDTLELFGSSKQPGEGPRLTVTGAELDSREVRTSRGPARVPVWHFTLKGYDQPLIRAALAPDAVAKAPIGPVLHQSYEQMPLEGLKSVAREGRSLVVLAGHGACDDGPAVQVLETGESVVLSASVRGASDDPCTAQLLVEKVTVRLKQPLGERVLLDAFSGLPVEMAPR</sequence>
<dbReference type="RefSeq" id="WP_093610269.1">
    <property type="nucleotide sequence ID" value="NZ_FNFF01000005.1"/>
</dbReference>
<protein>
    <recommendedName>
        <fullName evidence="4">Lipoprotein</fullName>
    </recommendedName>
</protein>
<feature type="signal peptide" evidence="1">
    <location>
        <begin position="1"/>
        <end position="20"/>
    </location>
</feature>
<gene>
    <name evidence="2" type="ORF">SAMN05421806_105138</name>
</gene>
<accession>A0A1G8ZS60</accession>
<evidence type="ECO:0000256" key="1">
    <source>
        <dbReference type="SAM" id="SignalP"/>
    </source>
</evidence>
<dbReference type="Proteomes" id="UP000199155">
    <property type="component" value="Unassembled WGS sequence"/>
</dbReference>